<protein>
    <submittedName>
        <fullName evidence="3">Uncharacterized protein</fullName>
    </submittedName>
</protein>
<keyword evidence="2" id="KW-0472">Membrane</keyword>
<gene>
    <name evidence="3" type="ORF">GCM10022381_08800</name>
</gene>
<feature type="transmembrane region" description="Helical" evidence="2">
    <location>
        <begin position="193"/>
        <end position="218"/>
    </location>
</feature>
<feature type="transmembrane region" description="Helical" evidence="2">
    <location>
        <begin position="143"/>
        <end position="165"/>
    </location>
</feature>
<proteinExistence type="predicted"/>
<evidence type="ECO:0000256" key="1">
    <source>
        <dbReference type="SAM" id="MobiDB-lite"/>
    </source>
</evidence>
<feature type="transmembrane region" description="Helical" evidence="2">
    <location>
        <begin position="239"/>
        <end position="258"/>
    </location>
</feature>
<dbReference type="RefSeq" id="WP_345062643.1">
    <property type="nucleotide sequence ID" value="NZ_BAABCN010000002.1"/>
</dbReference>
<sequence>MLGFWYNYIGYINLATTILVPLGVLLHYARAADRHPPVARGLTPDAAAFWQRSASRVVGRGRWATGCALALAVPFIYMQNAIYVAESKWVTYLGPLVAVTVLIVVFLWRPVPRRPMGTTTDQHDHGQQIDLNQRTVWTFGRRWWFVCTISALTILVLSVIAAGLASSPDANGDFTQLTFAFGAGQAFTDFLGWYYGIPIIAAATTLALATLIALWLIARPPLATTAGERALDVWLRNRGTRVVLSLSCGALILTLAYVCSDIGNSAQLAIQDGPTGIKVGTSIAALSVPLSVAGHLLKGLAYALILLPLLSKTPRLTCAAPVETVPAGNRTPNAALPETAGPTADMDLTASERH</sequence>
<accession>A0ABP7K6S0</accession>
<evidence type="ECO:0000313" key="4">
    <source>
        <dbReference type="Proteomes" id="UP001501803"/>
    </source>
</evidence>
<feature type="region of interest" description="Disordered" evidence="1">
    <location>
        <begin position="328"/>
        <end position="354"/>
    </location>
</feature>
<evidence type="ECO:0000256" key="2">
    <source>
        <dbReference type="SAM" id="Phobius"/>
    </source>
</evidence>
<comment type="caution">
    <text evidence="3">The sequence shown here is derived from an EMBL/GenBank/DDBJ whole genome shotgun (WGS) entry which is preliminary data.</text>
</comment>
<organism evidence="3 4">
    <name type="scientific">Leifsonia kafniensis</name>
    <dbReference type="NCBI Taxonomy" id="475957"/>
    <lineage>
        <taxon>Bacteria</taxon>
        <taxon>Bacillati</taxon>
        <taxon>Actinomycetota</taxon>
        <taxon>Actinomycetes</taxon>
        <taxon>Micrococcales</taxon>
        <taxon>Microbacteriaceae</taxon>
        <taxon>Leifsonia</taxon>
    </lineage>
</organism>
<keyword evidence="2" id="KW-1133">Transmembrane helix</keyword>
<name>A0ABP7K6S0_9MICO</name>
<evidence type="ECO:0000313" key="3">
    <source>
        <dbReference type="EMBL" id="GAA3867544.1"/>
    </source>
</evidence>
<dbReference type="Proteomes" id="UP001501803">
    <property type="component" value="Unassembled WGS sequence"/>
</dbReference>
<feature type="transmembrane region" description="Helical" evidence="2">
    <location>
        <begin position="89"/>
        <end position="108"/>
    </location>
</feature>
<keyword evidence="4" id="KW-1185">Reference proteome</keyword>
<keyword evidence="2" id="KW-0812">Transmembrane</keyword>
<dbReference type="EMBL" id="BAABCN010000002">
    <property type="protein sequence ID" value="GAA3867544.1"/>
    <property type="molecule type" value="Genomic_DNA"/>
</dbReference>
<reference evidence="4" key="1">
    <citation type="journal article" date="2019" name="Int. J. Syst. Evol. Microbiol.">
        <title>The Global Catalogue of Microorganisms (GCM) 10K type strain sequencing project: providing services to taxonomists for standard genome sequencing and annotation.</title>
        <authorList>
            <consortium name="The Broad Institute Genomics Platform"/>
            <consortium name="The Broad Institute Genome Sequencing Center for Infectious Disease"/>
            <person name="Wu L."/>
            <person name="Ma J."/>
        </authorList>
    </citation>
    <scope>NUCLEOTIDE SEQUENCE [LARGE SCALE GENOMIC DNA]</scope>
    <source>
        <strain evidence="4">JCM 17021</strain>
    </source>
</reference>
<feature type="transmembrane region" description="Helical" evidence="2">
    <location>
        <begin position="6"/>
        <end position="26"/>
    </location>
</feature>
<feature type="transmembrane region" description="Helical" evidence="2">
    <location>
        <begin position="63"/>
        <end position="83"/>
    </location>
</feature>